<dbReference type="EMBL" id="CP044427">
    <property type="protein sequence ID" value="QFG69931.1"/>
    <property type="molecule type" value="Genomic_DNA"/>
</dbReference>
<proteinExistence type="predicted"/>
<dbReference type="SMART" id="SM00482">
    <property type="entry name" value="POLAc"/>
    <property type="match status" value="1"/>
</dbReference>
<dbReference type="KEGG" id="serw:FY030_15545"/>
<name>A0A5J6V9Q5_9MICO</name>
<reference evidence="6 7" key="1">
    <citation type="submission" date="2019-09" db="EMBL/GenBank/DDBJ databases">
        <title>Serinicoccus pratensis sp. nov., isolated from meadow soil.</title>
        <authorList>
            <person name="Zhang W."/>
        </authorList>
    </citation>
    <scope>NUCLEOTIDE SEQUENCE [LARGE SCALE GENOMIC DNA]</scope>
    <source>
        <strain evidence="6 7">W204</strain>
    </source>
</reference>
<evidence type="ECO:0000256" key="3">
    <source>
        <dbReference type="ARBA" id="ARBA00049244"/>
    </source>
</evidence>
<dbReference type="InterPro" id="IPR043502">
    <property type="entry name" value="DNA/RNA_pol_sf"/>
</dbReference>
<dbReference type="GO" id="GO:0003677">
    <property type="term" value="F:DNA binding"/>
    <property type="evidence" value="ECO:0007669"/>
    <property type="project" value="InterPro"/>
</dbReference>
<dbReference type="InterPro" id="IPR001098">
    <property type="entry name" value="DNA-dir_DNA_pol_A_palm_dom"/>
</dbReference>
<dbReference type="GO" id="GO:0003887">
    <property type="term" value="F:DNA-directed DNA polymerase activity"/>
    <property type="evidence" value="ECO:0007669"/>
    <property type="project" value="UniProtKB-EC"/>
</dbReference>
<keyword evidence="6" id="KW-0378">Hydrolase</keyword>
<evidence type="ECO:0000259" key="5">
    <source>
        <dbReference type="SMART" id="SM00482"/>
    </source>
</evidence>
<dbReference type="Gene3D" id="1.10.150.20">
    <property type="entry name" value="5' to 3' exonuclease, C-terminal subdomain"/>
    <property type="match status" value="1"/>
</dbReference>
<keyword evidence="6" id="KW-0540">Nuclease</keyword>
<dbReference type="InterPro" id="IPR002298">
    <property type="entry name" value="DNA_polymerase_A"/>
</dbReference>
<evidence type="ECO:0000313" key="6">
    <source>
        <dbReference type="EMBL" id="QFG69931.1"/>
    </source>
</evidence>
<comment type="catalytic activity">
    <reaction evidence="3">
        <text>DNA(n) + a 2'-deoxyribonucleoside 5'-triphosphate = DNA(n+1) + diphosphate</text>
        <dbReference type="Rhea" id="RHEA:22508"/>
        <dbReference type="Rhea" id="RHEA-COMP:17339"/>
        <dbReference type="Rhea" id="RHEA-COMP:17340"/>
        <dbReference type="ChEBI" id="CHEBI:33019"/>
        <dbReference type="ChEBI" id="CHEBI:61560"/>
        <dbReference type="ChEBI" id="CHEBI:173112"/>
        <dbReference type="EC" id="2.7.7.7"/>
    </reaction>
</comment>
<protein>
    <recommendedName>
        <fullName evidence="1">DNA-directed DNA polymerase</fullName>
        <ecNumber evidence="1">2.7.7.7</ecNumber>
    </recommendedName>
</protein>
<dbReference type="RefSeq" id="WP_158062425.1">
    <property type="nucleotide sequence ID" value="NZ_CP044427.1"/>
</dbReference>
<dbReference type="PANTHER" id="PTHR10133">
    <property type="entry name" value="DNA POLYMERASE I"/>
    <property type="match status" value="1"/>
</dbReference>
<dbReference type="EC" id="2.7.7.7" evidence="1"/>
<keyword evidence="6" id="KW-0269">Exonuclease</keyword>
<dbReference type="AlphaFoldDB" id="A0A5J6V9Q5"/>
<dbReference type="GO" id="GO:0006261">
    <property type="term" value="P:DNA-templated DNA replication"/>
    <property type="evidence" value="ECO:0007669"/>
    <property type="project" value="InterPro"/>
</dbReference>
<dbReference type="NCBIfam" id="NF011538">
    <property type="entry name" value="PRK14975.1-1"/>
    <property type="match status" value="1"/>
</dbReference>
<gene>
    <name evidence="6" type="ORF">FY030_15545</name>
</gene>
<feature type="region of interest" description="Disordered" evidence="4">
    <location>
        <begin position="419"/>
        <end position="455"/>
    </location>
</feature>
<keyword evidence="7" id="KW-1185">Reference proteome</keyword>
<organism evidence="6 7">
    <name type="scientific">Ornithinimicrobium pratense</name>
    <dbReference type="NCBI Taxonomy" id="2593973"/>
    <lineage>
        <taxon>Bacteria</taxon>
        <taxon>Bacillati</taxon>
        <taxon>Actinomycetota</taxon>
        <taxon>Actinomycetes</taxon>
        <taxon>Micrococcales</taxon>
        <taxon>Ornithinimicrobiaceae</taxon>
        <taxon>Ornithinimicrobium</taxon>
    </lineage>
</organism>
<dbReference type="CDD" id="cd06444">
    <property type="entry name" value="DNA_pol_A"/>
    <property type="match status" value="1"/>
</dbReference>
<keyword evidence="2" id="KW-0235">DNA replication</keyword>
<dbReference type="PANTHER" id="PTHR10133:SF27">
    <property type="entry name" value="DNA POLYMERASE NU"/>
    <property type="match status" value="1"/>
</dbReference>
<feature type="domain" description="DNA-directed DNA polymerase family A palm" evidence="5">
    <location>
        <begin position="308"/>
        <end position="520"/>
    </location>
</feature>
<accession>A0A5J6V9Q5</accession>
<dbReference type="Pfam" id="PF00476">
    <property type="entry name" value="DNA_pol_A"/>
    <property type="match status" value="1"/>
</dbReference>
<dbReference type="Proteomes" id="UP000326546">
    <property type="component" value="Chromosome"/>
</dbReference>
<evidence type="ECO:0000256" key="2">
    <source>
        <dbReference type="ARBA" id="ARBA00022705"/>
    </source>
</evidence>
<evidence type="ECO:0000313" key="7">
    <source>
        <dbReference type="Proteomes" id="UP000326546"/>
    </source>
</evidence>
<dbReference type="SUPFAM" id="SSF56672">
    <property type="entry name" value="DNA/RNA polymerases"/>
    <property type="match status" value="1"/>
</dbReference>
<dbReference type="GO" id="GO:0004527">
    <property type="term" value="F:exonuclease activity"/>
    <property type="evidence" value="ECO:0007669"/>
    <property type="project" value="UniProtKB-KW"/>
</dbReference>
<evidence type="ECO:0000256" key="4">
    <source>
        <dbReference type="SAM" id="MobiDB-lite"/>
    </source>
</evidence>
<sequence>MDLVVALADGVAHIVEVRDGVPGERWRVPRADLPGWAAGREAVGARWVWADSAEVYAVLLRAGVRVRHAVDLRLVRVILRRSAAAAGTAYATAPATALDLPGADFGQHGAAAHVDPETTLFDLPSTGPTIEECLAEHLAQQECLAQVGDPRLRLLCHAESVGALIAQELNQVGVPFSSATHDRLLRELLGEPDPHGGRPARMVELCGQVREALAAPGLNPDSAPDLVTALRRAGLEITTTRQWELERIDHPVIAPLLTYRKLSRLHTANGWAWLASWVREDRFRPDWVVGGVVTGRWASRGGGALQLPRQIRSAVRAEPGWRLVVADAAQLEPRVLAAMSGDEAMAQAAAAGDLYQGLVDQGVLATRQLAKVAMLGAMYGATTGEAGALMPVLRRAYPRAIGMVDAAAQAGERGDQVQTWLGRTSPPPPARWRDLQDAAQQSGAGEGPERRARQAARDWGRFTRNFVVQGTAAEWASCWLGHLRRLLDDTYGGSAQAGAPRPELVYFLHDEVIVHTPRQHADDVAQAVREAARAAGSLLFGGFPVQFPLDVAVVESYDQAD</sequence>
<dbReference type="GO" id="GO:0006302">
    <property type="term" value="P:double-strand break repair"/>
    <property type="evidence" value="ECO:0007669"/>
    <property type="project" value="TreeGrafter"/>
</dbReference>
<dbReference type="Gene3D" id="3.30.70.370">
    <property type="match status" value="1"/>
</dbReference>
<evidence type="ECO:0000256" key="1">
    <source>
        <dbReference type="ARBA" id="ARBA00012417"/>
    </source>
</evidence>
<dbReference type="OrthoDB" id="4414061at2"/>